<evidence type="ECO:0000313" key="2">
    <source>
        <dbReference type="EMBL" id="AEE53947.1"/>
    </source>
</evidence>
<proteinExistence type="predicted"/>
<reference evidence="2 3" key="1">
    <citation type="journal article" date="2011" name="Stand. Genomic Sci.">
        <title>Complete genome sequence of Haliscomenobacter hydrossis type strain (O).</title>
        <authorList>
            <consortium name="US DOE Joint Genome Institute (JGI-PGF)"/>
            <person name="Daligault H."/>
            <person name="Lapidus A."/>
            <person name="Zeytun A."/>
            <person name="Nolan M."/>
            <person name="Lucas S."/>
            <person name="Del Rio T.G."/>
            <person name="Tice H."/>
            <person name="Cheng J.F."/>
            <person name="Tapia R."/>
            <person name="Han C."/>
            <person name="Goodwin L."/>
            <person name="Pitluck S."/>
            <person name="Liolios K."/>
            <person name="Pagani I."/>
            <person name="Ivanova N."/>
            <person name="Huntemann M."/>
            <person name="Mavromatis K."/>
            <person name="Mikhailova N."/>
            <person name="Pati A."/>
            <person name="Chen A."/>
            <person name="Palaniappan K."/>
            <person name="Land M."/>
            <person name="Hauser L."/>
            <person name="Brambilla E.M."/>
            <person name="Rohde M."/>
            <person name="Verbarg S."/>
            <person name="Goker M."/>
            <person name="Bristow J."/>
            <person name="Eisen J.A."/>
            <person name="Markowitz V."/>
            <person name="Hugenholtz P."/>
            <person name="Kyrpides N.C."/>
            <person name="Klenk H.P."/>
            <person name="Woyke T."/>
        </authorList>
    </citation>
    <scope>NUCLEOTIDE SEQUENCE [LARGE SCALE GENOMIC DNA]</scope>
    <source>
        <strain evidence="3">ATCC 27775 / DSM 1100 / LMG 10767 / O</strain>
    </source>
</reference>
<protein>
    <submittedName>
        <fullName evidence="2">Uncharacterized protein</fullName>
    </submittedName>
</protein>
<accession>F4L3J7</accession>
<feature type="transmembrane region" description="Helical" evidence="1">
    <location>
        <begin position="7"/>
        <end position="30"/>
    </location>
</feature>
<evidence type="ECO:0000256" key="1">
    <source>
        <dbReference type="SAM" id="Phobius"/>
    </source>
</evidence>
<dbReference type="Proteomes" id="UP000008461">
    <property type="component" value="Chromosome"/>
</dbReference>
<sequence length="34" mass="3989">MGYRSELLNIFVNVTAVAYFSFFTFHFSFITCSQ</sequence>
<keyword evidence="3" id="KW-1185">Reference proteome</keyword>
<keyword evidence="1" id="KW-0472">Membrane</keyword>
<reference key="2">
    <citation type="submission" date="2011-04" db="EMBL/GenBank/DDBJ databases">
        <title>Complete sequence of chromosome of Haliscomenobacter hydrossis DSM 1100.</title>
        <authorList>
            <consortium name="US DOE Joint Genome Institute (JGI-PGF)"/>
            <person name="Lucas S."/>
            <person name="Han J."/>
            <person name="Lapidus A."/>
            <person name="Bruce D."/>
            <person name="Goodwin L."/>
            <person name="Pitluck S."/>
            <person name="Peters L."/>
            <person name="Kyrpides N."/>
            <person name="Mavromatis K."/>
            <person name="Ivanova N."/>
            <person name="Ovchinnikova G."/>
            <person name="Pagani I."/>
            <person name="Daligault H."/>
            <person name="Detter J.C."/>
            <person name="Han C."/>
            <person name="Land M."/>
            <person name="Hauser L."/>
            <person name="Markowitz V."/>
            <person name="Cheng J.-F."/>
            <person name="Hugenholtz P."/>
            <person name="Woyke T."/>
            <person name="Wu D."/>
            <person name="Verbarg S."/>
            <person name="Frueling A."/>
            <person name="Brambilla E."/>
            <person name="Klenk H.-P."/>
            <person name="Eisen J.A."/>
        </authorList>
    </citation>
    <scope>NUCLEOTIDE SEQUENCE</scope>
    <source>
        <strain>DSM 1100</strain>
    </source>
</reference>
<keyword evidence="1" id="KW-0812">Transmembrane</keyword>
<keyword evidence="1" id="KW-1133">Transmembrane helix</keyword>
<dbReference type="HOGENOM" id="CLU_3374064_0_0_10"/>
<name>F4L3J7_HALH1</name>
<evidence type="ECO:0000313" key="3">
    <source>
        <dbReference type="Proteomes" id="UP000008461"/>
    </source>
</evidence>
<dbReference type="KEGG" id="hhy:Halhy_6125"/>
<gene>
    <name evidence="2" type="ordered locus">Halhy_6125</name>
</gene>
<dbReference type="EMBL" id="CP002691">
    <property type="protein sequence ID" value="AEE53947.1"/>
    <property type="molecule type" value="Genomic_DNA"/>
</dbReference>
<organism evidence="2 3">
    <name type="scientific">Haliscomenobacter hydrossis (strain ATCC 27775 / DSM 1100 / LMG 10767 / O)</name>
    <dbReference type="NCBI Taxonomy" id="760192"/>
    <lineage>
        <taxon>Bacteria</taxon>
        <taxon>Pseudomonadati</taxon>
        <taxon>Bacteroidota</taxon>
        <taxon>Saprospiria</taxon>
        <taxon>Saprospirales</taxon>
        <taxon>Haliscomenobacteraceae</taxon>
        <taxon>Haliscomenobacter</taxon>
    </lineage>
</organism>
<dbReference type="AlphaFoldDB" id="F4L3J7"/>